<name>A0A8I5QZC8_PAPAN</name>
<dbReference type="InterPro" id="IPR000477">
    <property type="entry name" value="RT_dom"/>
</dbReference>
<evidence type="ECO:0000313" key="3">
    <source>
        <dbReference type="Ensembl" id="ENSPANP00000048850.1"/>
    </source>
</evidence>
<dbReference type="SUPFAM" id="SSF56672">
    <property type="entry name" value="DNA/RNA polymerases"/>
    <property type="match status" value="1"/>
</dbReference>
<dbReference type="Pfam" id="PF00078">
    <property type="entry name" value="RVT_1"/>
    <property type="match status" value="1"/>
</dbReference>
<reference evidence="3" key="3">
    <citation type="submission" date="2025-09" db="UniProtKB">
        <authorList>
            <consortium name="Ensembl"/>
        </authorList>
    </citation>
    <scope>IDENTIFICATION</scope>
</reference>
<keyword evidence="4" id="KW-1185">Reference proteome</keyword>
<evidence type="ECO:0000313" key="4">
    <source>
        <dbReference type="Proteomes" id="UP000028761"/>
    </source>
</evidence>
<proteinExistence type="predicted"/>
<protein>
    <recommendedName>
        <fullName evidence="1">RNA-directed DNA polymerase</fullName>
        <ecNumber evidence="1">2.7.7.49</ecNumber>
    </recommendedName>
</protein>
<dbReference type="EC" id="2.7.7.49" evidence="1"/>
<dbReference type="OMA" id="DCHADIC"/>
<reference evidence="3 4" key="1">
    <citation type="submission" date="2012-03" db="EMBL/GenBank/DDBJ databases">
        <title>Whole Genome Assembly of Papio anubis.</title>
        <authorList>
            <person name="Liu Y.L."/>
            <person name="Abraham K.A."/>
            <person name="Akbar H.A."/>
            <person name="Ali S.A."/>
            <person name="Anosike U.A."/>
            <person name="Aqrawi P.A."/>
            <person name="Arias F.A."/>
            <person name="Attaway T.A."/>
            <person name="Awwad R.A."/>
            <person name="Babu C.B."/>
            <person name="Bandaranaike D.B."/>
            <person name="Battles P.B."/>
            <person name="Bell A.B."/>
            <person name="Beltran B.B."/>
            <person name="Berhane-Mersha D.B."/>
            <person name="Bess C.B."/>
            <person name="Bickham C.B."/>
            <person name="Bolden T.B."/>
            <person name="Carter K.C."/>
            <person name="Chau D.C."/>
            <person name="Chavez A.C."/>
            <person name="Clerc-Blankenburg K.C."/>
            <person name="Coyle M.C."/>
            <person name="Dao M.D."/>
            <person name="Davila M.L.D."/>
            <person name="Davy-Carroll L.D."/>
            <person name="Denson S.D."/>
            <person name="Dinh H.D."/>
            <person name="Fernandez S.F."/>
            <person name="Fernando P.F."/>
            <person name="Forbes L.F."/>
            <person name="Francis C.F."/>
            <person name="Francisco L.F."/>
            <person name="Fu Q.F."/>
            <person name="Garcia-Iii R.G."/>
            <person name="Garrett T.G."/>
            <person name="Gross S.G."/>
            <person name="Gubbala S.G."/>
            <person name="Hirani K.H."/>
            <person name="Hogues M.H."/>
            <person name="Hollins B.H."/>
            <person name="Jackson L.J."/>
            <person name="Javaid M.J."/>
            <person name="Jhangiani S.J."/>
            <person name="Johnson A.J."/>
            <person name="Johnson B.J."/>
            <person name="Jones J.J."/>
            <person name="Joshi V.J."/>
            <person name="Kalu J.K."/>
            <person name="Khan N.K."/>
            <person name="Korchina V.K."/>
            <person name="Kovar C.K."/>
            <person name="Lago L.L."/>
            <person name="Lara F.L."/>
            <person name="Le T.-K.L."/>
            <person name="Lee S.L."/>
            <person name="Legall-Iii F.L."/>
            <person name="Lemon S.L."/>
            <person name="Liu J.L."/>
            <person name="Liu Y.-S.L."/>
            <person name="Liyanage D.L."/>
            <person name="Lopez J.L."/>
            <person name="Lorensuhewa L.L."/>
            <person name="Mata R.M."/>
            <person name="Mathew T.M."/>
            <person name="Mercado C.M."/>
            <person name="Mercado I.M."/>
            <person name="Morales K.M."/>
            <person name="Morgan M.M."/>
            <person name="Munidasa M.M."/>
            <person name="Ngo D.N."/>
            <person name="Nguyen L.N."/>
            <person name="Nguyen T.N."/>
            <person name="Nguyen N.N."/>
            <person name="Obregon M.O."/>
            <person name="Okwuonu G.O."/>
            <person name="Ongeri F.O."/>
            <person name="Onwere C.O."/>
            <person name="Osifeso I.O."/>
            <person name="Parra A.P."/>
            <person name="Patil S.P."/>
            <person name="Perez A.P."/>
            <person name="Perez Y.P."/>
            <person name="Pham C.P."/>
            <person name="Pu L.-L.P."/>
            <person name="Puazo M.P."/>
            <person name="Quiroz J.Q."/>
            <person name="Rouhana J.R."/>
            <person name="Ruiz M.R."/>
            <person name="Ruiz S.-J.R."/>
            <person name="Saada N.S."/>
            <person name="Santibanez J.S."/>
            <person name="Scheel M.S."/>
            <person name="Schneider B.S."/>
            <person name="Simmons D.S."/>
            <person name="Sisson I.S."/>
            <person name="Tang L.-Y.T."/>
            <person name="Thornton R.T."/>
            <person name="Tisius J.T."/>
            <person name="Toledanes G.T."/>
            <person name="Trejos Z.T."/>
            <person name="Usmani K.U."/>
            <person name="Varghese R.V."/>
            <person name="Vattathil S.V."/>
            <person name="Vee V.V."/>
            <person name="Walker D.W."/>
            <person name="Weissenberger G.W."/>
            <person name="White C.W."/>
            <person name="Williams A.W."/>
            <person name="Woodworth J.W."/>
            <person name="Wright R.W."/>
            <person name="Zhu Y.Z."/>
            <person name="Han Y.H."/>
            <person name="Newsham I.N."/>
            <person name="Nazareth L.N."/>
            <person name="Worley K.W."/>
            <person name="Muzny D.M."/>
            <person name="Rogers J.R."/>
            <person name="Gibbs R.G."/>
        </authorList>
    </citation>
    <scope>NUCLEOTIDE SEQUENCE [LARGE SCALE GENOMIC DNA]</scope>
</reference>
<accession>A0A8I5QZC8</accession>
<feature type="domain" description="Reverse transcriptase" evidence="2">
    <location>
        <begin position="1"/>
        <end position="211"/>
    </location>
</feature>
<evidence type="ECO:0000256" key="1">
    <source>
        <dbReference type="ARBA" id="ARBA00012493"/>
    </source>
</evidence>
<dbReference type="Proteomes" id="UP000028761">
    <property type="component" value="Chromosome 5"/>
</dbReference>
<sequence>MQKSSIKYWQTGFSSTSKSENFRPISLMNIDAKILNKILANRVQQHIKKLIHHDQVGFIPGMQGWFNIRKSINIIQHINRTKDKNHMIISIDAEKAFDKIQQPFMLKSLNKFGIDGMYLKIIRAIYDKPTANIILNGQKLEKFPLKTGTRQGCPLSPLLFNIVLEVLARAIRQEKEIKGIQLGKEEVKLSLFADDMICIFRKSHCLSPKSP</sequence>
<organism evidence="3 4">
    <name type="scientific">Papio anubis</name>
    <name type="common">Olive baboon</name>
    <dbReference type="NCBI Taxonomy" id="9555"/>
    <lineage>
        <taxon>Eukaryota</taxon>
        <taxon>Metazoa</taxon>
        <taxon>Chordata</taxon>
        <taxon>Craniata</taxon>
        <taxon>Vertebrata</taxon>
        <taxon>Euteleostomi</taxon>
        <taxon>Mammalia</taxon>
        <taxon>Eutheria</taxon>
        <taxon>Euarchontoglires</taxon>
        <taxon>Primates</taxon>
        <taxon>Haplorrhini</taxon>
        <taxon>Catarrhini</taxon>
        <taxon>Cercopithecidae</taxon>
        <taxon>Cercopithecinae</taxon>
        <taxon>Papio</taxon>
    </lineage>
</organism>
<dbReference type="AlphaFoldDB" id="A0A8I5QZC8"/>
<reference evidence="3" key="2">
    <citation type="submission" date="2025-08" db="UniProtKB">
        <authorList>
            <consortium name="Ensembl"/>
        </authorList>
    </citation>
    <scope>IDENTIFICATION</scope>
</reference>
<dbReference type="GO" id="GO:0003964">
    <property type="term" value="F:RNA-directed DNA polymerase activity"/>
    <property type="evidence" value="ECO:0007669"/>
    <property type="project" value="UniProtKB-EC"/>
</dbReference>
<dbReference type="GeneTree" id="ENSGT00940000153064"/>
<dbReference type="PANTHER" id="PTHR19446">
    <property type="entry name" value="REVERSE TRANSCRIPTASES"/>
    <property type="match status" value="1"/>
</dbReference>
<dbReference type="CDD" id="cd01650">
    <property type="entry name" value="RT_nLTR_like"/>
    <property type="match status" value="1"/>
</dbReference>
<dbReference type="PROSITE" id="PS50878">
    <property type="entry name" value="RT_POL"/>
    <property type="match status" value="1"/>
</dbReference>
<dbReference type="Ensembl" id="ENSPANT00000071264.1">
    <property type="protein sequence ID" value="ENSPANP00000048850.1"/>
    <property type="gene ID" value="ENSPANG00000037401.1"/>
</dbReference>
<dbReference type="InterPro" id="IPR043502">
    <property type="entry name" value="DNA/RNA_pol_sf"/>
</dbReference>
<evidence type="ECO:0000259" key="2">
    <source>
        <dbReference type="PROSITE" id="PS50878"/>
    </source>
</evidence>